<keyword evidence="2" id="KW-1185">Reference proteome</keyword>
<comment type="caution">
    <text evidence="1">The sequence shown here is derived from an EMBL/GenBank/DDBJ whole genome shotgun (WGS) entry which is preliminary data.</text>
</comment>
<accession>A0ABN2W7I0</accession>
<reference evidence="1 2" key="1">
    <citation type="journal article" date="2019" name="Int. J. Syst. Evol. Microbiol.">
        <title>The Global Catalogue of Microorganisms (GCM) 10K type strain sequencing project: providing services to taxonomists for standard genome sequencing and annotation.</title>
        <authorList>
            <consortium name="The Broad Institute Genomics Platform"/>
            <consortium name="The Broad Institute Genome Sequencing Center for Infectious Disease"/>
            <person name="Wu L."/>
            <person name="Ma J."/>
        </authorList>
    </citation>
    <scope>NUCLEOTIDE SEQUENCE [LARGE SCALE GENOMIC DNA]</scope>
    <source>
        <strain evidence="1 2">JCM 15478</strain>
    </source>
</reference>
<organism evidence="1 2">
    <name type="scientific">Streptomyces albiaxialis</name>
    <dbReference type="NCBI Taxonomy" id="329523"/>
    <lineage>
        <taxon>Bacteria</taxon>
        <taxon>Bacillati</taxon>
        <taxon>Actinomycetota</taxon>
        <taxon>Actinomycetes</taxon>
        <taxon>Kitasatosporales</taxon>
        <taxon>Streptomycetaceae</taxon>
        <taxon>Streptomyces</taxon>
    </lineage>
</organism>
<name>A0ABN2W7I0_9ACTN</name>
<protein>
    <submittedName>
        <fullName evidence="1">Uncharacterized protein</fullName>
    </submittedName>
</protein>
<proteinExistence type="predicted"/>
<dbReference type="RefSeq" id="WP_344531186.1">
    <property type="nucleotide sequence ID" value="NZ_BAAAPE010000012.1"/>
</dbReference>
<dbReference type="Proteomes" id="UP001500016">
    <property type="component" value="Unassembled WGS sequence"/>
</dbReference>
<dbReference type="EMBL" id="BAAAPE010000012">
    <property type="protein sequence ID" value="GAA2084878.1"/>
    <property type="molecule type" value="Genomic_DNA"/>
</dbReference>
<sequence>MSSCPYCGWPDDEPAQIVSEHPTGDGATRWTRCWCGSLQMRHVARGGEQRITVRGRPQRAVAG</sequence>
<evidence type="ECO:0000313" key="2">
    <source>
        <dbReference type="Proteomes" id="UP001500016"/>
    </source>
</evidence>
<gene>
    <name evidence="1" type="ORF">GCM10009801_46300</name>
</gene>
<evidence type="ECO:0000313" key="1">
    <source>
        <dbReference type="EMBL" id="GAA2084878.1"/>
    </source>
</evidence>